<accession>A0ABW3PTN8</accession>
<keyword evidence="1" id="KW-0808">Transferase</keyword>
<dbReference type="InterPro" id="IPR014030">
    <property type="entry name" value="Ketoacyl_synth_N"/>
</dbReference>
<dbReference type="InterPro" id="IPR000794">
    <property type="entry name" value="Beta-ketoacyl_synthase"/>
</dbReference>
<evidence type="ECO:0000313" key="4">
    <source>
        <dbReference type="Proteomes" id="UP001597169"/>
    </source>
</evidence>
<evidence type="ECO:0000256" key="1">
    <source>
        <dbReference type="ARBA" id="ARBA00022679"/>
    </source>
</evidence>
<evidence type="ECO:0000259" key="2">
    <source>
        <dbReference type="Pfam" id="PF00109"/>
    </source>
</evidence>
<dbReference type="PANTHER" id="PTHR11712:SF336">
    <property type="entry name" value="3-OXOACYL-[ACYL-CARRIER-PROTEIN] SYNTHASE, MITOCHONDRIAL"/>
    <property type="match status" value="1"/>
</dbReference>
<feature type="domain" description="Beta-ketoacyl synthase-like N-terminal" evidence="2">
    <location>
        <begin position="50"/>
        <end position="172"/>
    </location>
</feature>
<organism evidence="3 4">
    <name type="scientific">Paenibacillus provencensis</name>
    <dbReference type="NCBI Taxonomy" id="441151"/>
    <lineage>
        <taxon>Bacteria</taxon>
        <taxon>Bacillati</taxon>
        <taxon>Bacillota</taxon>
        <taxon>Bacilli</taxon>
        <taxon>Bacillales</taxon>
        <taxon>Paenibacillaceae</taxon>
        <taxon>Paenibacillus</taxon>
    </lineage>
</organism>
<comment type="caution">
    <text evidence="3">The sequence shown here is derived from an EMBL/GenBank/DDBJ whole genome shotgun (WGS) entry which is preliminary data.</text>
</comment>
<protein>
    <submittedName>
        <fullName evidence="3">Beta-ketoacyl synthase N-terminal-like domain-containing protein</fullName>
    </submittedName>
</protein>
<dbReference type="InterPro" id="IPR016039">
    <property type="entry name" value="Thiolase-like"/>
</dbReference>
<dbReference type="EMBL" id="JBHTKX010000001">
    <property type="protein sequence ID" value="MFD1127955.1"/>
    <property type="molecule type" value="Genomic_DNA"/>
</dbReference>
<dbReference type="SUPFAM" id="SSF53901">
    <property type="entry name" value="Thiolase-like"/>
    <property type="match status" value="1"/>
</dbReference>
<proteinExistence type="predicted"/>
<dbReference type="Pfam" id="PF00109">
    <property type="entry name" value="ketoacyl-synt"/>
    <property type="match status" value="1"/>
</dbReference>
<dbReference type="PANTHER" id="PTHR11712">
    <property type="entry name" value="POLYKETIDE SYNTHASE-RELATED"/>
    <property type="match status" value="1"/>
</dbReference>
<dbReference type="Proteomes" id="UP001597169">
    <property type="component" value="Unassembled WGS sequence"/>
</dbReference>
<dbReference type="RefSeq" id="WP_091156424.1">
    <property type="nucleotide sequence ID" value="NZ_JBHTKX010000001.1"/>
</dbReference>
<reference evidence="4" key="1">
    <citation type="journal article" date="2019" name="Int. J. Syst. Evol. Microbiol.">
        <title>The Global Catalogue of Microorganisms (GCM) 10K type strain sequencing project: providing services to taxonomists for standard genome sequencing and annotation.</title>
        <authorList>
            <consortium name="The Broad Institute Genomics Platform"/>
            <consortium name="The Broad Institute Genome Sequencing Center for Infectious Disease"/>
            <person name="Wu L."/>
            <person name="Ma J."/>
        </authorList>
    </citation>
    <scope>NUCLEOTIDE SEQUENCE [LARGE SCALE GENOMIC DNA]</scope>
    <source>
        <strain evidence="4">CCUG 53519</strain>
    </source>
</reference>
<name>A0ABW3PTN8_9BACL</name>
<sequence>MEAFIQGSAWLSPIGLRTEINRSHVPSSPYITIESLNLLNPIQLPRIPDIAKACIAAVQEAIHDAGLSDLSLSGVPERAGLVVGNNLSSLFSIEALQKDAEKYGPNRVNPAIFPNTVYNSLAGYISMYTNIKGTNTTLSGGAGTVPAAILYALQLLQQGRHDRVIVCNVHLIPPEHRIESELLLKSVQSSDQYLEERITVLLIERPGVSARQTYSIHGQLKISPIGPAASLTTESEDMDLVLIKYGQDKGGLDACEANGCLPNRDILQLKLEKKDDERKKEAERI</sequence>
<evidence type="ECO:0000313" key="3">
    <source>
        <dbReference type="EMBL" id="MFD1127955.1"/>
    </source>
</evidence>
<gene>
    <name evidence="3" type="ORF">ACFQ3J_07205</name>
</gene>
<keyword evidence="4" id="KW-1185">Reference proteome</keyword>
<dbReference type="Gene3D" id="3.40.47.10">
    <property type="match status" value="1"/>
</dbReference>